<proteinExistence type="predicted"/>
<dbReference type="EMBL" id="QWLV01000002">
    <property type="protein sequence ID" value="RHW18053.1"/>
    <property type="molecule type" value="Genomic_DNA"/>
</dbReference>
<comment type="caution">
    <text evidence="2">The sequence shown here is derived from an EMBL/GenBank/DDBJ whole genome shotgun (WGS) entry which is preliminary data.</text>
</comment>
<sequence>MKRLKGLGWIALGFLAAIACYLISLQVSIERNRLADVNSAILDAKRDIRQLETEFTTRASLRQLERWNGEVLALSAPASVQFISDERQLASMDFDLRPDMAGPSPTMLALVSAATIQPAVELAAAETPAQAETPIVTAIARAVVPTAEAATRDPKPVAAPRPKAETRVAAVKPAARPAKPAAKPAKPDPVMQRMAELDTRRAQRVAMLEDRLLGEDTLGDIARTARAEARRR</sequence>
<evidence type="ECO:0000313" key="2">
    <source>
        <dbReference type="EMBL" id="RHW18053.1"/>
    </source>
</evidence>
<gene>
    <name evidence="2" type="ORF">D1610_06040</name>
</gene>
<evidence type="ECO:0000256" key="1">
    <source>
        <dbReference type="SAM" id="Phobius"/>
    </source>
</evidence>
<reference evidence="2 3" key="1">
    <citation type="submission" date="2018-08" db="EMBL/GenBank/DDBJ databases">
        <title>The multiple taxonomic identification of Sphingomonas gilva.</title>
        <authorList>
            <person name="Zhu D."/>
            <person name="Zheng S."/>
        </authorList>
    </citation>
    <scope>NUCLEOTIDE SEQUENCE [LARGE SCALE GENOMIC DNA]</scope>
    <source>
        <strain evidence="2 3">ZDH117</strain>
    </source>
</reference>
<keyword evidence="3" id="KW-1185">Reference proteome</keyword>
<protein>
    <submittedName>
        <fullName evidence="2">Colicin transporter</fullName>
    </submittedName>
</protein>
<feature type="transmembrane region" description="Helical" evidence="1">
    <location>
        <begin position="6"/>
        <end position="24"/>
    </location>
</feature>
<evidence type="ECO:0000313" key="3">
    <source>
        <dbReference type="Proteomes" id="UP000266693"/>
    </source>
</evidence>
<organism evidence="2 3">
    <name type="scientific">Sphingomonas gilva</name>
    <dbReference type="NCBI Taxonomy" id="2305907"/>
    <lineage>
        <taxon>Bacteria</taxon>
        <taxon>Pseudomonadati</taxon>
        <taxon>Pseudomonadota</taxon>
        <taxon>Alphaproteobacteria</taxon>
        <taxon>Sphingomonadales</taxon>
        <taxon>Sphingomonadaceae</taxon>
        <taxon>Sphingomonas</taxon>
    </lineage>
</organism>
<dbReference type="Proteomes" id="UP000266693">
    <property type="component" value="Unassembled WGS sequence"/>
</dbReference>
<dbReference type="AlphaFoldDB" id="A0A396RUG8"/>
<accession>A0A396RUG8</accession>
<keyword evidence="1" id="KW-1133">Transmembrane helix</keyword>
<name>A0A396RUG8_9SPHN</name>
<dbReference type="PROSITE" id="PS51257">
    <property type="entry name" value="PROKAR_LIPOPROTEIN"/>
    <property type="match status" value="1"/>
</dbReference>
<keyword evidence="1" id="KW-0472">Membrane</keyword>
<keyword evidence="1" id="KW-0812">Transmembrane</keyword>